<name>A0A0G0FEM5_9BACT</name>
<organism evidence="7 8">
    <name type="scientific">Berkelbacteria bacterium GW2011_GWA1_36_9</name>
    <dbReference type="NCBI Taxonomy" id="1618331"/>
    <lineage>
        <taxon>Bacteria</taxon>
        <taxon>Candidatus Berkelbacteria</taxon>
    </lineage>
</organism>
<keyword evidence="5" id="KW-0472">Membrane</keyword>
<dbReference type="Gene3D" id="2.10.109.10">
    <property type="entry name" value="Umud Fragment, subunit A"/>
    <property type="match status" value="1"/>
</dbReference>
<keyword evidence="5" id="KW-1133">Transmembrane helix</keyword>
<dbReference type="InterPro" id="IPR019758">
    <property type="entry name" value="Pept_S26A_signal_pept_1_CS"/>
</dbReference>
<dbReference type="AlphaFoldDB" id="A0A0G0FEM5"/>
<gene>
    <name evidence="7" type="ORF">US31_C0018G0007</name>
</gene>
<dbReference type="Pfam" id="PF10502">
    <property type="entry name" value="Peptidase_S26"/>
    <property type="match status" value="1"/>
</dbReference>
<dbReference type="GO" id="GO:0004252">
    <property type="term" value="F:serine-type endopeptidase activity"/>
    <property type="evidence" value="ECO:0007669"/>
    <property type="project" value="InterPro"/>
</dbReference>
<dbReference type="PRINTS" id="PR00727">
    <property type="entry name" value="LEADERPTASE"/>
</dbReference>
<comment type="caution">
    <text evidence="7">The sequence shown here is derived from an EMBL/GenBank/DDBJ whole genome shotgun (WGS) entry which is preliminary data.</text>
</comment>
<evidence type="ECO:0000256" key="3">
    <source>
        <dbReference type="ARBA" id="ARBA00013208"/>
    </source>
</evidence>
<evidence type="ECO:0000313" key="8">
    <source>
        <dbReference type="Proteomes" id="UP000034508"/>
    </source>
</evidence>
<sequence length="206" mass="23342">MPTIEENNDEMRYLIIALINSIYGILLLVTLRSDTTGFYLVLFIASVLTILGLVGLSLWFWKTFVTSKSSDQSTALKNWYRGEVIIFQFPKNIDEDYIKRIVGLPGENIKIENGQIFINGLLLNENYLPSNTQTDVRANPEDTLNITLNPGEYFVLGDNRDNSSDSREWGTVPEKNIIGRAWLIAYPFENFGKVKNPVTNSLLGNI</sequence>
<dbReference type="InterPro" id="IPR019533">
    <property type="entry name" value="Peptidase_S26"/>
</dbReference>
<feature type="domain" description="Peptidase S26" evidence="6">
    <location>
        <begin position="76"/>
        <end position="184"/>
    </location>
</feature>
<dbReference type="NCBIfam" id="TIGR02227">
    <property type="entry name" value="sigpep_I_bact"/>
    <property type="match status" value="1"/>
</dbReference>
<accession>A0A0G0FEM5</accession>
<dbReference type="SUPFAM" id="SSF51306">
    <property type="entry name" value="LexA/Signal peptidase"/>
    <property type="match status" value="1"/>
</dbReference>
<comment type="subcellular location">
    <subcellularLocation>
        <location evidence="5">Membrane</location>
        <topology evidence="5">Single-pass type II membrane protein</topology>
    </subcellularLocation>
</comment>
<dbReference type="EMBL" id="LBSM01000018">
    <property type="protein sequence ID" value="KKQ17523.1"/>
    <property type="molecule type" value="Genomic_DNA"/>
</dbReference>
<evidence type="ECO:0000259" key="6">
    <source>
        <dbReference type="Pfam" id="PF10502"/>
    </source>
</evidence>
<dbReference type="PROSITE" id="PS00761">
    <property type="entry name" value="SPASE_I_3"/>
    <property type="match status" value="1"/>
</dbReference>
<evidence type="ECO:0000256" key="1">
    <source>
        <dbReference type="ARBA" id="ARBA00000677"/>
    </source>
</evidence>
<dbReference type="PROSITE" id="PS00760">
    <property type="entry name" value="SPASE_I_2"/>
    <property type="match status" value="1"/>
</dbReference>
<dbReference type="PATRIC" id="fig|1618331.3.peg.832"/>
<proteinExistence type="inferred from homology"/>
<evidence type="ECO:0000256" key="2">
    <source>
        <dbReference type="ARBA" id="ARBA00009370"/>
    </source>
</evidence>
<evidence type="ECO:0000256" key="4">
    <source>
        <dbReference type="ARBA" id="ARBA00022801"/>
    </source>
</evidence>
<dbReference type="GO" id="GO:0006465">
    <property type="term" value="P:signal peptide processing"/>
    <property type="evidence" value="ECO:0007669"/>
    <property type="project" value="InterPro"/>
</dbReference>
<comment type="caution">
    <text evidence="5">Lacks conserved residue(s) required for the propagation of feature annotation.</text>
</comment>
<dbReference type="InterPro" id="IPR036286">
    <property type="entry name" value="LexA/Signal_pep-like_sf"/>
</dbReference>
<keyword evidence="4 5" id="KW-0378">Hydrolase</keyword>
<dbReference type="EC" id="3.4.21.89" evidence="3 5"/>
<keyword evidence="5" id="KW-0645">Protease</keyword>
<dbReference type="InterPro" id="IPR000223">
    <property type="entry name" value="Pept_S26A_signal_pept_1"/>
</dbReference>
<reference evidence="7 8" key="1">
    <citation type="journal article" date="2015" name="Nature">
        <title>rRNA introns, odd ribosomes, and small enigmatic genomes across a large radiation of phyla.</title>
        <authorList>
            <person name="Brown C.T."/>
            <person name="Hug L.A."/>
            <person name="Thomas B.C."/>
            <person name="Sharon I."/>
            <person name="Castelle C.J."/>
            <person name="Singh A."/>
            <person name="Wilkins M.J."/>
            <person name="Williams K.H."/>
            <person name="Banfield J.F."/>
        </authorList>
    </citation>
    <scope>NUCLEOTIDE SEQUENCE [LARGE SCALE GENOMIC DNA]</scope>
</reference>
<comment type="similarity">
    <text evidence="2 5">Belongs to the peptidase S26 family.</text>
</comment>
<evidence type="ECO:0000313" key="7">
    <source>
        <dbReference type="EMBL" id="KKQ17523.1"/>
    </source>
</evidence>
<evidence type="ECO:0000256" key="5">
    <source>
        <dbReference type="RuleBase" id="RU362042"/>
    </source>
</evidence>
<feature type="transmembrane region" description="Helical" evidence="5">
    <location>
        <begin position="12"/>
        <end position="31"/>
    </location>
</feature>
<dbReference type="PANTHER" id="PTHR43390:SF1">
    <property type="entry name" value="CHLOROPLAST PROCESSING PEPTIDASE"/>
    <property type="match status" value="1"/>
</dbReference>
<dbReference type="GO" id="GO:0016020">
    <property type="term" value="C:membrane"/>
    <property type="evidence" value="ECO:0007669"/>
    <property type="project" value="UniProtKB-SubCell"/>
</dbReference>
<dbReference type="InterPro" id="IPR019757">
    <property type="entry name" value="Pept_S26A_signal_pept_1_Lys-AS"/>
</dbReference>
<feature type="transmembrane region" description="Helical" evidence="5">
    <location>
        <begin position="38"/>
        <end position="61"/>
    </location>
</feature>
<dbReference type="GO" id="GO:0009003">
    <property type="term" value="F:signal peptidase activity"/>
    <property type="evidence" value="ECO:0007669"/>
    <property type="project" value="UniProtKB-EC"/>
</dbReference>
<dbReference type="PANTHER" id="PTHR43390">
    <property type="entry name" value="SIGNAL PEPTIDASE I"/>
    <property type="match status" value="1"/>
</dbReference>
<dbReference type="Proteomes" id="UP000034508">
    <property type="component" value="Unassembled WGS sequence"/>
</dbReference>
<dbReference type="CDD" id="cd06530">
    <property type="entry name" value="S26_SPase_I"/>
    <property type="match status" value="1"/>
</dbReference>
<protein>
    <recommendedName>
        <fullName evidence="3 5">Signal peptidase I</fullName>
        <ecNumber evidence="3 5">3.4.21.89</ecNumber>
    </recommendedName>
</protein>
<comment type="catalytic activity">
    <reaction evidence="1 5">
        <text>Cleavage of hydrophobic, N-terminal signal or leader sequences from secreted and periplasmic proteins.</text>
        <dbReference type="EC" id="3.4.21.89"/>
    </reaction>
</comment>
<keyword evidence="5" id="KW-0812">Transmembrane</keyword>